<comment type="caution">
    <text evidence="1">The sequence shown here is derived from an EMBL/GenBank/DDBJ whole genome shotgun (WGS) entry which is preliminary data.</text>
</comment>
<evidence type="ECO:0000313" key="1">
    <source>
        <dbReference type="EMBL" id="KAH1169934.1"/>
    </source>
</evidence>
<organism evidence="1 2">
    <name type="scientific">Mauremys mutica</name>
    <name type="common">yellowpond turtle</name>
    <dbReference type="NCBI Taxonomy" id="74926"/>
    <lineage>
        <taxon>Eukaryota</taxon>
        <taxon>Metazoa</taxon>
        <taxon>Chordata</taxon>
        <taxon>Craniata</taxon>
        <taxon>Vertebrata</taxon>
        <taxon>Euteleostomi</taxon>
        <taxon>Archelosauria</taxon>
        <taxon>Testudinata</taxon>
        <taxon>Testudines</taxon>
        <taxon>Cryptodira</taxon>
        <taxon>Durocryptodira</taxon>
        <taxon>Testudinoidea</taxon>
        <taxon>Geoemydidae</taxon>
        <taxon>Geoemydinae</taxon>
        <taxon>Mauremys</taxon>
    </lineage>
</organism>
<evidence type="ECO:0000313" key="2">
    <source>
        <dbReference type="Proteomes" id="UP000827986"/>
    </source>
</evidence>
<sequence length="149" mass="17113">MQTDHSNYKKDRQKKLAAHRIIVSDGKNQIPPLQIRSKNYFFQEVKRTKRCKIPFFVHKVRTIADLSTIYSMSAFLPNQFSRVPPTAPLFSLPDQLRKGSVAVRINATTLGMLRFDLLLGYTERCGGEGSRVAPHFKLRWWSCALCNLS</sequence>
<name>A0A9D4ATL5_9SAUR</name>
<gene>
    <name evidence="1" type="ORF">KIL84_000919</name>
</gene>
<dbReference type="Proteomes" id="UP000827986">
    <property type="component" value="Unassembled WGS sequence"/>
</dbReference>
<dbReference type="EMBL" id="JAHDVG010000484">
    <property type="protein sequence ID" value="KAH1169934.1"/>
    <property type="molecule type" value="Genomic_DNA"/>
</dbReference>
<keyword evidence="2" id="KW-1185">Reference proteome</keyword>
<protein>
    <submittedName>
        <fullName evidence="1">Uncharacterized protein</fullName>
    </submittedName>
</protein>
<reference evidence="1" key="1">
    <citation type="submission" date="2021-09" db="EMBL/GenBank/DDBJ databases">
        <title>The genome of Mauremys mutica provides insights into the evolution of semi-aquatic lifestyle.</title>
        <authorList>
            <person name="Gong S."/>
            <person name="Gao Y."/>
        </authorList>
    </citation>
    <scope>NUCLEOTIDE SEQUENCE</scope>
    <source>
        <strain evidence="1">MM-2020</strain>
        <tissue evidence="1">Muscle</tissue>
    </source>
</reference>
<accession>A0A9D4ATL5</accession>
<proteinExistence type="predicted"/>
<dbReference type="AlphaFoldDB" id="A0A9D4ATL5"/>